<name>A0A081BQJ8_9BACT</name>
<reference evidence="1 2" key="1">
    <citation type="journal article" date="2015" name="PeerJ">
        <title>First genomic representation of candidate bacterial phylum KSB3 points to enhanced environmental sensing as a trigger of wastewater bulking.</title>
        <authorList>
            <person name="Sekiguchi Y."/>
            <person name="Ohashi A."/>
            <person name="Parks D.H."/>
            <person name="Yamauchi T."/>
            <person name="Tyson G.W."/>
            <person name="Hugenholtz P."/>
        </authorList>
    </citation>
    <scope>NUCLEOTIDE SEQUENCE [LARGE SCALE GENOMIC DNA]</scope>
</reference>
<keyword evidence="2" id="KW-1185">Reference proteome</keyword>
<dbReference type="AlphaFoldDB" id="A0A081BQJ8"/>
<dbReference type="Proteomes" id="UP000030700">
    <property type="component" value="Unassembled WGS sequence"/>
</dbReference>
<organism evidence="1 2">
    <name type="scientific">Candidatus Moduliflexus flocculans</name>
    <dbReference type="NCBI Taxonomy" id="1499966"/>
    <lineage>
        <taxon>Bacteria</taxon>
        <taxon>Candidatus Moduliflexota</taxon>
        <taxon>Candidatus Moduliflexia</taxon>
        <taxon>Candidatus Moduliflexales</taxon>
        <taxon>Candidatus Moduliflexaceae</taxon>
    </lineage>
</organism>
<sequence>MSAFLSDRLFHLLKAHCMRCLIQPDRRFDSRLFRFQHQHLILHDQFEFIFIFRMSDYAKIASIENVITAHAFNAISLKGMFSSSIDSEKTSQVLNTCEVWAAQIYCSPISRPP</sequence>
<dbReference type="EMBL" id="DF820458">
    <property type="protein sequence ID" value="GAK52664.1"/>
    <property type="molecule type" value="Genomic_DNA"/>
</dbReference>
<accession>A0A081BQJ8</accession>
<dbReference type="HOGENOM" id="CLU_2128546_0_0_0"/>
<evidence type="ECO:0000313" key="2">
    <source>
        <dbReference type="Proteomes" id="UP000030700"/>
    </source>
</evidence>
<protein>
    <submittedName>
        <fullName evidence="1">Uncharacterized protein</fullName>
    </submittedName>
</protein>
<evidence type="ECO:0000313" key="1">
    <source>
        <dbReference type="EMBL" id="GAK52664.1"/>
    </source>
</evidence>
<proteinExistence type="predicted"/>
<gene>
    <name evidence="1" type="ORF">U14_03917</name>
</gene>